<accession>A0ABW2PRY0</accession>
<evidence type="ECO:0000313" key="4">
    <source>
        <dbReference type="EMBL" id="MFC7392162.1"/>
    </source>
</evidence>
<dbReference type="PANTHER" id="PTHR11908">
    <property type="entry name" value="XANTHINE DEHYDROGENASE"/>
    <property type="match status" value="1"/>
</dbReference>
<dbReference type="Pfam" id="PF20256">
    <property type="entry name" value="MoCoBD_2"/>
    <property type="match status" value="1"/>
</dbReference>
<dbReference type="Pfam" id="PF02738">
    <property type="entry name" value="MoCoBD_1"/>
    <property type="match status" value="1"/>
</dbReference>
<dbReference type="Gene3D" id="3.30.365.10">
    <property type="entry name" value="Aldehyde oxidase/xanthine dehydrogenase, molybdopterin binding domain"/>
    <property type="match status" value="4"/>
</dbReference>
<comment type="caution">
    <text evidence="4">The sequence shown here is derived from an EMBL/GenBank/DDBJ whole genome shotgun (WGS) entry which is preliminary data.</text>
</comment>
<sequence>MHNIGRSVVRKDAVEKVTGTAKYTADQITVNTLFAKMVTSPYAHARINKVDISEAERVTGVHAILTGKDANILTGEQIKDRPIIAVDRVRYNGEPVAVVIADTLAIAKRAAHLIKVSYSPLPVVHSPSQAYQQNAPLVHENLANYEKIPDVFPRPGTNICNLTKIRKGNMEQGWQASSVTAETKVSLPPSDHCAMETRSVSAEIMPDGHIIIYSSSQAPFTIKKLFNNVFGIDQGRITVHTPLVGGAYGGKSAVQLEFIVYLASQAAGGQKVQLTNSREEDFITSPVHIGLDAWVKLGSDQNGFLQAAEILFLFDGGAYSDKAVDMSRAAATNCTGPYHIKNVWCNSLCMYTNHPYATSFRGFSHPELTLAIERTLETLAEKLAMDPVELRFKNAIRPGQTTPTQVVLNESKIGNTGKCIERAAELIDWEEGDRIEVASNLIRAKGISCFWKNSNIDTNAGSGAILTFNADGTVNLSCGVVEIGTGSRTVLAQIAAERLKIDVQQVFVKMDIDTSVTPEHWKTVASRGLWMAGRAVLSACDDAICQLIDTASQALRVPRDDLDIEGGYVFVKNEPKRRLAFSQLAYGYVYPNGNAVGGQVIGRGHYTLTGMTFLDPETGKGVPGPDWTVGAQAVEVEWNAYDYTYKILRAVTVIDAGTIINPELAKGQVRGGMHMGLSFASREGFVFSENDIVLNTQFRTYKVLRYGENPEYTVDFIETPSRETAYGLRGIGEHAVIGMPAALANSLSRAAEVPLNQLPLLPELIWRMKTGGK</sequence>
<keyword evidence="5" id="KW-1185">Reference proteome</keyword>
<dbReference type="Pfam" id="PF01315">
    <property type="entry name" value="Ald_Xan_dh_C"/>
    <property type="match status" value="1"/>
</dbReference>
<dbReference type="InterPro" id="IPR008274">
    <property type="entry name" value="AldOxase/xan_DH_MoCoBD1"/>
</dbReference>
<protein>
    <submittedName>
        <fullName evidence="4">Xanthine dehydrogenase family protein molybdopterin-binding subunit</fullName>
    </submittedName>
</protein>
<feature type="domain" description="Aldehyde oxidase/xanthine dehydrogenase a/b hammerhead" evidence="3">
    <location>
        <begin position="18"/>
        <end position="122"/>
    </location>
</feature>
<dbReference type="PANTHER" id="PTHR11908:SF132">
    <property type="entry name" value="ALDEHYDE OXIDASE 1-RELATED"/>
    <property type="match status" value="1"/>
</dbReference>
<reference evidence="5" key="1">
    <citation type="journal article" date="2019" name="Int. J. Syst. Evol. Microbiol.">
        <title>The Global Catalogue of Microorganisms (GCM) 10K type strain sequencing project: providing services to taxonomists for standard genome sequencing and annotation.</title>
        <authorList>
            <consortium name="The Broad Institute Genomics Platform"/>
            <consortium name="The Broad Institute Genome Sequencing Center for Infectious Disease"/>
            <person name="Wu L."/>
            <person name="Ma J."/>
        </authorList>
    </citation>
    <scope>NUCLEOTIDE SEQUENCE [LARGE SCALE GENOMIC DNA]</scope>
    <source>
        <strain evidence="5">CGMCC 1.16305</strain>
    </source>
</reference>
<dbReference type="InterPro" id="IPR016208">
    <property type="entry name" value="Ald_Oxase/xanthine_DH-like"/>
</dbReference>
<dbReference type="RefSeq" id="WP_380964956.1">
    <property type="nucleotide sequence ID" value="NZ_JBHTCO010000004.1"/>
</dbReference>
<dbReference type="Gene3D" id="3.90.1170.50">
    <property type="entry name" value="Aldehyde oxidase/xanthine dehydrogenase, a/b hammerhead"/>
    <property type="match status" value="1"/>
</dbReference>
<dbReference type="SUPFAM" id="SSF54665">
    <property type="entry name" value="CO dehydrogenase molybdoprotein N-domain-like"/>
    <property type="match status" value="1"/>
</dbReference>
<dbReference type="SMART" id="SM01008">
    <property type="entry name" value="Ald_Xan_dh_C"/>
    <property type="match status" value="1"/>
</dbReference>
<gene>
    <name evidence="4" type="ORF">ACFQRG_04130</name>
</gene>
<dbReference type="InterPro" id="IPR046867">
    <property type="entry name" value="AldOxase/xan_DH_MoCoBD2"/>
</dbReference>
<keyword evidence="2" id="KW-0560">Oxidoreductase</keyword>
<dbReference type="SUPFAM" id="SSF56003">
    <property type="entry name" value="Molybdenum cofactor-binding domain"/>
    <property type="match status" value="1"/>
</dbReference>
<proteinExistence type="predicted"/>
<dbReference type="InterPro" id="IPR036856">
    <property type="entry name" value="Ald_Oxase/Xan_DH_a/b_sf"/>
</dbReference>
<evidence type="ECO:0000256" key="1">
    <source>
        <dbReference type="ARBA" id="ARBA00022505"/>
    </source>
</evidence>
<keyword evidence="1" id="KW-0500">Molybdenum</keyword>
<dbReference type="InterPro" id="IPR000674">
    <property type="entry name" value="Ald_Oxase/Xan_DH_a/b"/>
</dbReference>
<dbReference type="EMBL" id="JBHTCO010000004">
    <property type="protein sequence ID" value="MFC7392162.1"/>
    <property type="molecule type" value="Genomic_DNA"/>
</dbReference>
<evidence type="ECO:0000256" key="2">
    <source>
        <dbReference type="ARBA" id="ARBA00023002"/>
    </source>
</evidence>
<dbReference type="Proteomes" id="UP001596505">
    <property type="component" value="Unassembled WGS sequence"/>
</dbReference>
<evidence type="ECO:0000259" key="3">
    <source>
        <dbReference type="SMART" id="SM01008"/>
    </source>
</evidence>
<organism evidence="4 5">
    <name type="scientific">Scopulibacillus cellulosilyticus</name>
    <dbReference type="NCBI Taxonomy" id="2665665"/>
    <lineage>
        <taxon>Bacteria</taxon>
        <taxon>Bacillati</taxon>
        <taxon>Bacillota</taxon>
        <taxon>Bacilli</taxon>
        <taxon>Bacillales</taxon>
        <taxon>Sporolactobacillaceae</taxon>
        <taxon>Scopulibacillus</taxon>
    </lineage>
</organism>
<dbReference type="InterPro" id="IPR037165">
    <property type="entry name" value="AldOxase/xan_DH_Mopterin-bd_sf"/>
</dbReference>
<evidence type="ECO:0000313" key="5">
    <source>
        <dbReference type="Proteomes" id="UP001596505"/>
    </source>
</evidence>
<name>A0ABW2PRY0_9BACL</name>